<dbReference type="PIRSF" id="PIRSF006603">
    <property type="entry name" value="DinF"/>
    <property type="match status" value="1"/>
</dbReference>
<dbReference type="InterPro" id="IPR002528">
    <property type="entry name" value="MATE_fam"/>
</dbReference>
<feature type="transmembrane region" description="Helical" evidence="10">
    <location>
        <begin position="339"/>
        <end position="361"/>
    </location>
</feature>
<feature type="transmembrane region" description="Helical" evidence="10">
    <location>
        <begin position="110"/>
        <end position="135"/>
    </location>
</feature>
<dbReference type="RefSeq" id="WP_141640443.1">
    <property type="nucleotide sequence ID" value="NZ_VIFM01000002.1"/>
</dbReference>
<comment type="caution">
    <text evidence="11">The sequence shown here is derived from an EMBL/GenBank/DDBJ whole genome shotgun (WGS) entry which is preliminary data.</text>
</comment>
<comment type="subcellular location">
    <subcellularLocation>
        <location evidence="1">Cell membrane</location>
        <topology evidence="1">Multi-pass membrane protein</topology>
    </subcellularLocation>
</comment>
<feature type="transmembrane region" description="Helical" evidence="10">
    <location>
        <begin position="373"/>
        <end position="390"/>
    </location>
</feature>
<feature type="transmembrane region" description="Helical" evidence="10">
    <location>
        <begin position="147"/>
        <end position="167"/>
    </location>
</feature>
<name>A0A540X9J0_9BACT</name>
<dbReference type="GO" id="GO:0042910">
    <property type="term" value="F:xenobiotic transmembrane transporter activity"/>
    <property type="evidence" value="ECO:0007669"/>
    <property type="project" value="InterPro"/>
</dbReference>
<feature type="transmembrane region" description="Helical" evidence="10">
    <location>
        <begin position="411"/>
        <end position="429"/>
    </location>
</feature>
<evidence type="ECO:0000256" key="1">
    <source>
        <dbReference type="ARBA" id="ARBA00004651"/>
    </source>
</evidence>
<dbReference type="EMBL" id="VIFM01000002">
    <property type="protein sequence ID" value="TQF17927.1"/>
    <property type="molecule type" value="Genomic_DNA"/>
</dbReference>
<dbReference type="AlphaFoldDB" id="A0A540X9J0"/>
<feature type="transmembrane region" description="Helical" evidence="10">
    <location>
        <begin position="176"/>
        <end position="201"/>
    </location>
</feature>
<feature type="transmembrane region" description="Helical" evidence="10">
    <location>
        <begin position="299"/>
        <end position="318"/>
    </location>
</feature>
<dbReference type="PANTHER" id="PTHR43298:SF2">
    <property type="entry name" value="FMN_FAD EXPORTER YEEO-RELATED"/>
    <property type="match status" value="1"/>
</dbReference>
<sequence length="472" mass="48497">MSTAVAPSAPSQPPQTRRGLIVAEFRALTRLAVPIAIAQGGQSLMGLVDTLVVGRAGTSALASVGLGNGLFFAMSGFGMGLMMGFDPLLSQAVGGRAMARARALLWQGGWMSLFAGLLLSGLLLLTPLLLPLAGIGATEIDGAWDYLLWRAPSMPLMLAFLTMRSYLQSTAFTRPLVVATVLANVLNLFADILLVFGGAGLPEYFGPLRAVPAMGVAGSALATSLCTLLQMGVVVYAVSRLPAESGPRPTRLPVWRDLAQAARVGVPIGLHIAAEIGVFALAGVLAAGLGPASVGAHQIAIAFSSVTFTVAMGIGNAGSVRVGWAVGAHDTPRARLSGFMAFAGGAGFMAVGALVFALFPTALAKLAGAPDDVLPLVVPLLMVSAIFQVFDGVQGVGAGVLRGAGDTRFTFLANMVGHYAIGLPLTWLLGFKLGLGVVGIWWGLCAGLIAVALSLLWRFNRVSAGTLRPLES</sequence>
<dbReference type="OrthoDB" id="9780160at2"/>
<evidence type="ECO:0000256" key="2">
    <source>
        <dbReference type="ARBA" id="ARBA00022448"/>
    </source>
</evidence>
<evidence type="ECO:0000256" key="4">
    <source>
        <dbReference type="ARBA" id="ARBA00022475"/>
    </source>
</evidence>
<keyword evidence="8 10" id="KW-0472">Membrane</keyword>
<keyword evidence="12" id="KW-1185">Reference proteome</keyword>
<feature type="transmembrane region" description="Helical" evidence="10">
    <location>
        <begin position="264"/>
        <end position="287"/>
    </location>
</feature>
<keyword evidence="3" id="KW-0050">Antiport</keyword>
<evidence type="ECO:0000256" key="10">
    <source>
        <dbReference type="SAM" id="Phobius"/>
    </source>
</evidence>
<evidence type="ECO:0000256" key="5">
    <source>
        <dbReference type="ARBA" id="ARBA00022692"/>
    </source>
</evidence>
<feature type="transmembrane region" description="Helical" evidence="10">
    <location>
        <begin position="69"/>
        <end position="89"/>
    </location>
</feature>
<dbReference type="InterPro" id="IPR050222">
    <property type="entry name" value="MATE_MdtK"/>
</dbReference>
<evidence type="ECO:0000256" key="7">
    <source>
        <dbReference type="ARBA" id="ARBA00023065"/>
    </source>
</evidence>
<proteinExistence type="predicted"/>
<reference evidence="11 12" key="1">
    <citation type="submission" date="2019-06" db="EMBL/GenBank/DDBJ databases">
        <authorList>
            <person name="Livingstone P."/>
            <person name="Whitworth D."/>
        </authorList>
    </citation>
    <scope>NUCLEOTIDE SEQUENCE [LARGE SCALE GENOMIC DNA]</scope>
    <source>
        <strain evidence="11 12">AM401</strain>
    </source>
</reference>
<dbReference type="InterPro" id="IPR048279">
    <property type="entry name" value="MdtK-like"/>
</dbReference>
<gene>
    <name evidence="11" type="ORF">FJV41_00855</name>
</gene>
<keyword evidence="5 10" id="KW-0812">Transmembrane</keyword>
<feature type="transmembrane region" description="Helical" evidence="10">
    <location>
        <begin position="435"/>
        <end position="457"/>
    </location>
</feature>
<dbReference type="Pfam" id="PF01554">
    <property type="entry name" value="MatE"/>
    <property type="match status" value="2"/>
</dbReference>
<evidence type="ECO:0000313" key="12">
    <source>
        <dbReference type="Proteomes" id="UP000315369"/>
    </source>
</evidence>
<keyword evidence="7" id="KW-0406">Ion transport</keyword>
<dbReference type="GO" id="GO:0015297">
    <property type="term" value="F:antiporter activity"/>
    <property type="evidence" value="ECO:0007669"/>
    <property type="project" value="UniProtKB-KW"/>
</dbReference>
<dbReference type="NCBIfam" id="TIGR00797">
    <property type="entry name" value="matE"/>
    <property type="match status" value="1"/>
</dbReference>
<dbReference type="GO" id="GO:0006811">
    <property type="term" value="P:monoatomic ion transport"/>
    <property type="evidence" value="ECO:0007669"/>
    <property type="project" value="UniProtKB-KW"/>
</dbReference>
<feature type="transmembrane region" description="Helical" evidence="10">
    <location>
        <begin position="221"/>
        <end position="243"/>
    </location>
</feature>
<evidence type="ECO:0000313" key="11">
    <source>
        <dbReference type="EMBL" id="TQF17927.1"/>
    </source>
</evidence>
<dbReference type="CDD" id="cd13131">
    <property type="entry name" value="MATE_NorM_like"/>
    <property type="match status" value="1"/>
</dbReference>
<accession>A0A540X9J0</accession>
<keyword evidence="6 10" id="KW-1133">Transmembrane helix</keyword>
<dbReference type="PANTHER" id="PTHR43298">
    <property type="entry name" value="MULTIDRUG RESISTANCE PROTEIN NORM-RELATED"/>
    <property type="match status" value="1"/>
</dbReference>
<evidence type="ECO:0000256" key="9">
    <source>
        <dbReference type="ARBA" id="ARBA00031636"/>
    </source>
</evidence>
<protein>
    <recommendedName>
        <fullName evidence="9">Multidrug-efflux transporter</fullName>
    </recommendedName>
</protein>
<evidence type="ECO:0000256" key="6">
    <source>
        <dbReference type="ARBA" id="ARBA00022989"/>
    </source>
</evidence>
<keyword evidence="4" id="KW-1003">Cell membrane</keyword>
<organism evidence="11 12">
    <name type="scientific">Myxococcus llanfairpwllgwyngyllgogerychwyrndrobwllllantysiliogogogochensis</name>
    <dbReference type="NCBI Taxonomy" id="2590453"/>
    <lineage>
        <taxon>Bacteria</taxon>
        <taxon>Pseudomonadati</taxon>
        <taxon>Myxococcota</taxon>
        <taxon>Myxococcia</taxon>
        <taxon>Myxococcales</taxon>
        <taxon>Cystobacterineae</taxon>
        <taxon>Myxococcaceae</taxon>
        <taxon>Myxococcus</taxon>
    </lineage>
</organism>
<evidence type="ECO:0000256" key="8">
    <source>
        <dbReference type="ARBA" id="ARBA00023136"/>
    </source>
</evidence>
<dbReference type="GO" id="GO:0005886">
    <property type="term" value="C:plasma membrane"/>
    <property type="evidence" value="ECO:0007669"/>
    <property type="project" value="UniProtKB-SubCell"/>
</dbReference>
<keyword evidence="2" id="KW-0813">Transport</keyword>
<dbReference type="Proteomes" id="UP000315369">
    <property type="component" value="Unassembled WGS sequence"/>
</dbReference>
<evidence type="ECO:0000256" key="3">
    <source>
        <dbReference type="ARBA" id="ARBA00022449"/>
    </source>
</evidence>